<dbReference type="Proteomes" id="UP001218188">
    <property type="component" value="Unassembled WGS sequence"/>
</dbReference>
<feature type="compositionally biased region" description="Basic residues" evidence="1">
    <location>
        <begin position="142"/>
        <end position="153"/>
    </location>
</feature>
<dbReference type="Gene3D" id="3.60.130.30">
    <property type="match status" value="1"/>
</dbReference>
<comment type="caution">
    <text evidence="2">The sequence shown here is derived from an EMBL/GenBank/DDBJ whole genome shotgun (WGS) entry which is preliminary data.</text>
</comment>
<accession>A0AAD6S235</accession>
<proteinExistence type="predicted"/>
<sequence length="496" mass="55043">MPHPTSHLLNLCHRGTRAREHSGIGKASGIADYSSYLPSCLHVVLDALFHDFRVTRSGRGFSPWEGETINVAPGFDITTAVVSALDSEQHEDLAEPDTTDEDLSSLAAALTVTPIPKTPSLSMACEPSNTSAPRKDRDKLGSKARRRAARKASKVNDHVNLLPPARRPKHVKTAVPVKTKFQLMKHRVASTGWIGLRDDGQSEQEKAADFEEPGWTPSHRLPDFFGEQRRFKGFQYAKYLGPKTRPLVDAAGRVFAVFGGHPDDPNWKRDVHDPAVEAMEEARAKCKVSEARTYHRRGNWPLLSAGDSYGGGQTHPGALVNGVINTAVLLAGFATGVFANWAPNLFTYYATHMRHFYKKYRHLKRPFLNRPQTCSLGHRDFANLAFGWCAITALGNFDYTKGGHLILWDCKIILEFPPGCTILLPSAAIFHSNIPIGPNERRYSFTQYSAGGVFSSEEAYLASLSSEERARDRTETRERWSKGVGLFSTLEELVSM</sequence>
<name>A0AAD6S235_9AGAR</name>
<evidence type="ECO:0000313" key="3">
    <source>
        <dbReference type="Proteomes" id="UP001218188"/>
    </source>
</evidence>
<reference evidence="2" key="1">
    <citation type="submission" date="2023-03" db="EMBL/GenBank/DDBJ databases">
        <title>Massive genome expansion in bonnet fungi (Mycena s.s.) driven by repeated elements and novel gene families across ecological guilds.</title>
        <authorList>
            <consortium name="Lawrence Berkeley National Laboratory"/>
            <person name="Harder C.B."/>
            <person name="Miyauchi S."/>
            <person name="Viragh M."/>
            <person name="Kuo A."/>
            <person name="Thoen E."/>
            <person name="Andreopoulos B."/>
            <person name="Lu D."/>
            <person name="Skrede I."/>
            <person name="Drula E."/>
            <person name="Henrissat B."/>
            <person name="Morin E."/>
            <person name="Kohler A."/>
            <person name="Barry K."/>
            <person name="LaButti K."/>
            <person name="Morin E."/>
            <person name="Salamov A."/>
            <person name="Lipzen A."/>
            <person name="Mereny Z."/>
            <person name="Hegedus B."/>
            <person name="Baldrian P."/>
            <person name="Stursova M."/>
            <person name="Weitz H."/>
            <person name="Taylor A."/>
            <person name="Grigoriev I.V."/>
            <person name="Nagy L.G."/>
            <person name="Martin F."/>
            <person name="Kauserud H."/>
        </authorList>
    </citation>
    <scope>NUCLEOTIDE SEQUENCE</scope>
    <source>
        <strain evidence="2">CBHHK200</strain>
    </source>
</reference>
<dbReference type="AlphaFoldDB" id="A0AAD6S235"/>
<evidence type="ECO:0000313" key="2">
    <source>
        <dbReference type="EMBL" id="KAJ7018896.1"/>
    </source>
</evidence>
<gene>
    <name evidence="2" type="ORF">C8F04DRAFT_1198371</name>
</gene>
<evidence type="ECO:0000256" key="1">
    <source>
        <dbReference type="SAM" id="MobiDB-lite"/>
    </source>
</evidence>
<feature type="region of interest" description="Disordered" evidence="1">
    <location>
        <begin position="118"/>
        <end position="154"/>
    </location>
</feature>
<keyword evidence="3" id="KW-1185">Reference proteome</keyword>
<organism evidence="2 3">
    <name type="scientific">Mycena alexandri</name>
    <dbReference type="NCBI Taxonomy" id="1745969"/>
    <lineage>
        <taxon>Eukaryota</taxon>
        <taxon>Fungi</taxon>
        <taxon>Dikarya</taxon>
        <taxon>Basidiomycota</taxon>
        <taxon>Agaricomycotina</taxon>
        <taxon>Agaricomycetes</taxon>
        <taxon>Agaricomycetidae</taxon>
        <taxon>Agaricales</taxon>
        <taxon>Marasmiineae</taxon>
        <taxon>Mycenaceae</taxon>
        <taxon>Mycena</taxon>
    </lineage>
</organism>
<protein>
    <submittedName>
        <fullName evidence="2">Uncharacterized protein</fullName>
    </submittedName>
</protein>
<dbReference type="EMBL" id="JARJCM010000317">
    <property type="protein sequence ID" value="KAJ7018896.1"/>
    <property type="molecule type" value="Genomic_DNA"/>
</dbReference>